<name>A0A1I4DHG0_9PROT</name>
<reference evidence="2 3" key="1">
    <citation type="submission" date="2016-10" db="EMBL/GenBank/DDBJ databases">
        <authorList>
            <person name="de Groot N.N."/>
        </authorList>
    </citation>
    <scope>NUCLEOTIDE SEQUENCE [LARGE SCALE GENOMIC DNA]</scope>
    <source>
        <strain evidence="2 3">DSM 19981</strain>
    </source>
</reference>
<proteinExistence type="predicted"/>
<keyword evidence="1 2" id="KW-0808">Transferase</keyword>
<dbReference type="GO" id="GO:0008410">
    <property type="term" value="F:CoA-transferase activity"/>
    <property type="evidence" value="ECO:0007669"/>
    <property type="project" value="TreeGrafter"/>
</dbReference>
<dbReference type="Gene3D" id="3.40.50.10540">
    <property type="entry name" value="Crotonobetainyl-coa:carnitine coa-transferase, domain 1"/>
    <property type="match status" value="1"/>
</dbReference>
<dbReference type="InterPro" id="IPR050483">
    <property type="entry name" value="CoA-transferase_III_domain"/>
</dbReference>
<evidence type="ECO:0000256" key="1">
    <source>
        <dbReference type="ARBA" id="ARBA00022679"/>
    </source>
</evidence>
<dbReference type="Gene3D" id="3.30.1540.10">
    <property type="entry name" value="formyl-coa transferase, domain 3"/>
    <property type="match status" value="1"/>
</dbReference>
<keyword evidence="3" id="KW-1185">Reference proteome</keyword>
<dbReference type="InterPro" id="IPR023606">
    <property type="entry name" value="CoA-Trfase_III_dom_1_sf"/>
</dbReference>
<organism evidence="2 3">
    <name type="scientific">Falsiroseomonas stagni DSM 19981</name>
    <dbReference type="NCBI Taxonomy" id="1123062"/>
    <lineage>
        <taxon>Bacteria</taxon>
        <taxon>Pseudomonadati</taxon>
        <taxon>Pseudomonadota</taxon>
        <taxon>Alphaproteobacteria</taxon>
        <taxon>Acetobacterales</taxon>
        <taxon>Roseomonadaceae</taxon>
        <taxon>Falsiroseomonas</taxon>
    </lineage>
</organism>
<evidence type="ECO:0000313" key="2">
    <source>
        <dbReference type="EMBL" id="SFK92942.1"/>
    </source>
</evidence>
<dbReference type="EMBL" id="FOSQ01000011">
    <property type="protein sequence ID" value="SFK92942.1"/>
    <property type="molecule type" value="Genomic_DNA"/>
</dbReference>
<sequence>MSGGPLEGIRVIDLTSVVVGPICTRMLADQGADVIKVEPPEGDILRRLAQGSRNPGMSGKFIQFNRNKRSICLDLKQEDGMAAMRKLLETADVFVSNVRPNALERLGLDPATLAALNPRLIHVGILAFGSEGRYANRPAYDPVIQSLSGVAATFHRATGEPRFVPMVMTDHVTGLIAAQCIGFALFRRERTGKGEAIEVPMFENMASFVMSEHMGAATFDPPTGPSGDNRLLSPDYRPLPTKDGFITIGPNTDAQAFGFFDAIGQPELKQDPRLSSASARTANAPYYFSIRKAAMAQRTTDEWLAILGPRDIPCARYNTFEDLMADPHLADVGFFESETHPTEGALRRTRIPNRFSGGMRDDKLPAPQLGAQTRELLAQLGYDTTQIARMMEAGAAKAPTP</sequence>
<dbReference type="PANTHER" id="PTHR48207">
    <property type="entry name" value="SUCCINATE--HYDROXYMETHYLGLUTARATE COA-TRANSFERASE"/>
    <property type="match status" value="1"/>
</dbReference>
<dbReference type="Pfam" id="PF02515">
    <property type="entry name" value="CoA_transf_3"/>
    <property type="match status" value="1"/>
</dbReference>
<protein>
    <submittedName>
        <fullName evidence="2">Crotonobetainyl-CoA:carnitine CoA-transferase CaiB</fullName>
    </submittedName>
</protein>
<dbReference type="OrthoDB" id="9781472at2"/>
<accession>A0A1I4DHG0</accession>
<dbReference type="Proteomes" id="UP000199473">
    <property type="component" value="Unassembled WGS sequence"/>
</dbReference>
<dbReference type="SUPFAM" id="SSF89796">
    <property type="entry name" value="CoA-transferase family III (CaiB/BaiF)"/>
    <property type="match status" value="1"/>
</dbReference>
<dbReference type="AlphaFoldDB" id="A0A1I4DHG0"/>
<dbReference type="PANTHER" id="PTHR48207:SF4">
    <property type="entry name" value="BLL6097 PROTEIN"/>
    <property type="match status" value="1"/>
</dbReference>
<dbReference type="STRING" id="1123062.SAMN02745775_11115"/>
<dbReference type="InterPro" id="IPR003673">
    <property type="entry name" value="CoA-Trfase_fam_III"/>
</dbReference>
<gene>
    <name evidence="2" type="ORF">SAMN02745775_11115</name>
</gene>
<dbReference type="RefSeq" id="WP_092962108.1">
    <property type="nucleotide sequence ID" value="NZ_FOSQ01000011.1"/>
</dbReference>
<dbReference type="InterPro" id="IPR044855">
    <property type="entry name" value="CoA-Trfase_III_dom3_sf"/>
</dbReference>
<evidence type="ECO:0000313" key="3">
    <source>
        <dbReference type="Proteomes" id="UP000199473"/>
    </source>
</evidence>